<evidence type="ECO:0000313" key="10">
    <source>
        <dbReference type="EMBL" id="AIE61227.1"/>
    </source>
</evidence>
<comment type="function">
    <text evidence="8">Catalyzes the removal of elemental sulfur and selenium atoms from L-cysteine, L-cystine, L-selenocysteine, and L-selenocystine to produce L-alanine.</text>
</comment>
<dbReference type="Gene3D" id="3.90.1150.10">
    <property type="entry name" value="Aspartate Aminotransferase, domain 1"/>
    <property type="match status" value="1"/>
</dbReference>
<evidence type="ECO:0000256" key="6">
    <source>
        <dbReference type="ARBA" id="ARBA00050776"/>
    </source>
</evidence>
<dbReference type="Proteomes" id="UP000027602">
    <property type="component" value="Chromosome"/>
</dbReference>
<evidence type="ECO:0000256" key="5">
    <source>
        <dbReference type="ARBA" id="ARBA00022898"/>
    </source>
</evidence>
<dbReference type="AlphaFoldDB" id="I3DUH0"/>
<accession>I3DUH0</accession>
<dbReference type="PANTHER" id="PTHR43586:SF8">
    <property type="entry name" value="CYSTEINE DESULFURASE 1, CHLOROPLASTIC"/>
    <property type="match status" value="1"/>
</dbReference>
<evidence type="ECO:0000256" key="8">
    <source>
        <dbReference type="RuleBase" id="RU004506"/>
    </source>
</evidence>
<feature type="domain" description="Aminotransferase class V" evidence="9">
    <location>
        <begin position="23"/>
        <end position="394"/>
    </location>
</feature>
<evidence type="ECO:0000256" key="2">
    <source>
        <dbReference type="ARBA" id="ARBA00010447"/>
    </source>
</evidence>
<evidence type="ECO:0000313" key="11">
    <source>
        <dbReference type="Proteomes" id="UP000027602"/>
    </source>
</evidence>
<dbReference type="InterPro" id="IPR000192">
    <property type="entry name" value="Aminotrans_V_dom"/>
</dbReference>
<dbReference type="RefSeq" id="WP_003349509.1">
    <property type="nucleotide sequence ID" value="NZ_ADWW01000005.1"/>
</dbReference>
<dbReference type="Gene3D" id="3.40.640.10">
    <property type="entry name" value="Type I PLP-dependent aspartate aminotransferase-like (Major domain)"/>
    <property type="match status" value="1"/>
</dbReference>
<evidence type="ECO:0000256" key="3">
    <source>
        <dbReference type="ARBA" id="ARBA00012239"/>
    </source>
</evidence>
<evidence type="ECO:0000259" key="9">
    <source>
        <dbReference type="Pfam" id="PF00266"/>
    </source>
</evidence>
<dbReference type="PROSITE" id="PS00595">
    <property type="entry name" value="AA_TRANSFER_CLASS_5"/>
    <property type="match status" value="1"/>
</dbReference>
<dbReference type="Pfam" id="PF00266">
    <property type="entry name" value="Aminotran_5"/>
    <property type="match status" value="1"/>
</dbReference>
<dbReference type="HOGENOM" id="CLU_003433_2_5_9"/>
<comment type="catalytic activity">
    <reaction evidence="6 8">
        <text>(sulfur carrier)-H + L-cysteine = (sulfur carrier)-SH + L-alanine</text>
        <dbReference type="Rhea" id="RHEA:43892"/>
        <dbReference type="Rhea" id="RHEA-COMP:14737"/>
        <dbReference type="Rhea" id="RHEA-COMP:14739"/>
        <dbReference type="ChEBI" id="CHEBI:29917"/>
        <dbReference type="ChEBI" id="CHEBI:35235"/>
        <dbReference type="ChEBI" id="CHEBI:57972"/>
        <dbReference type="ChEBI" id="CHEBI:64428"/>
        <dbReference type="EC" id="2.8.1.7"/>
    </reaction>
</comment>
<protein>
    <recommendedName>
        <fullName evidence="3 8">Cysteine desulfurase</fullName>
        <ecNumber evidence="3 8">2.8.1.7</ecNumber>
    </recommendedName>
</protein>
<dbReference type="STRING" id="796606.BMMGA3_14345"/>
<dbReference type="GO" id="GO:0031071">
    <property type="term" value="F:cysteine desulfurase activity"/>
    <property type="evidence" value="ECO:0007669"/>
    <property type="project" value="UniProtKB-UniRule"/>
</dbReference>
<dbReference type="OrthoDB" id="9804366at2"/>
<organism evidence="10 11">
    <name type="scientific">Bacillus methanolicus (strain MGA3 / ATCC 53907)</name>
    <dbReference type="NCBI Taxonomy" id="796606"/>
    <lineage>
        <taxon>Bacteria</taxon>
        <taxon>Bacillati</taxon>
        <taxon>Bacillota</taxon>
        <taxon>Bacilli</taxon>
        <taxon>Bacillales</taxon>
        <taxon>Bacillaceae</taxon>
        <taxon>Bacillus</taxon>
    </lineage>
</organism>
<dbReference type="InterPro" id="IPR016454">
    <property type="entry name" value="Cysteine_dSase"/>
</dbReference>
<dbReference type="InterPro" id="IPR015424">
    <property type="entry name" value="PyrdxlP-dep_Trfase"/>
</dbReference>
<comment type="similarity">
    <text evidence="2 8">Belongs to the class-V pyridoxal-phosphate-dependent aminotransferase family. Csd subfamily.</text>
</comment>
<name>I3DUH0_BACMM</name>
<keyword evidence="11" id="KW-1185">Reference proteome</keyword>
<dbReference type="GO" id="GO:0030170">
    <property type="term" value="F:pyridoxal phosphate binding"/>
    <property type="evidence" value="ECO:0007669"/>
    <property type="project" value="UniProtKB-UniRule"/>
</dbReference>
<dbReference type="PIRSF" id="PIRSF005572">
    <property type="entry name" value="NifS"/>
    <property type="match status" value="1"/>
</dbReference>
<comment type="cofactor">
    <cofactor evidence="1 7">
        <name>pyridoxal 5'-phosphate</name>
        <dbReference type="ChEBI" id="CHEBI:597326"/>
    </cofactor>
</comment>
<dbReference type="InterPro" id="IPR010970">
    <property type="entry name" value="Cys_dSase_SufS"/>
</dbReference>
<evidence type="ECO:0000256" key="7">
    <source>
        <dbReference type="RuleBase" id="RU004504"/>
    </source>
</evidence>
<dbReference type="InterPro" id="IPR015422">
    <property type="entry name" value="PyrdxlP-dep_Trfase_small"/>
</dbReference>
<evidence type="ECO:0000256" key="1">
    <source>
        <dbReference type="ARBA" id="ARBA00001933"/>
    </source>
</evidence>
<dbReference type="EC" id="2.8.1.7" evidence="3 8"/>
<dbReference type="SUPFAM" id="SSF53383">
    <property type="entry name" value="PLP-dependent transferases"/>
    <property type="match status" value="1"/>
</dbReference>
<dbReference type="eggNOG" id="COG0520">
    <property type="taxonomic scope" value="Bacteria"/>
</dbReference>
<dbReference type="GO" id="GO:0006534">
    <property type="term" value="P:cysteine metabolic process"/>
    <property type="evidence" value="ECO:0007669"/>
    <property type="project" value="UniProtKB-UniRule"/>
</dbReference>
<reference evidence="10 11" key="1">
    <citation type="journal article" date="2015" name="BMC Genomics">
        <title>Transcriptome analysis of thermophilic methylotrophic Bacillus methanolicus MGA3 using RNA-sequencing provides detailed insights into its previously uncharted transcriptional landscape.</title>
        <authorList>
            <person name="Irla M."/>
            <person name="Neshat A."/>
            <person name="Brautaset T."/>
            <person name="Ruckert C."/>
            <person name="Kalinowski J."/>
            <person name="Wendisch V.F."/>
        </authorList>
    </citation>
    <scope>NUCLEOTIDE SEQUENCE [LARGE SCALE GENOMIC DNA]</scope>
    <source>
        <strain evidence="11">MGA3 / ATCC 53907</strain>
    </source>
</reference>
<keyword evidence="4 8" id="KW-0808">Transferase</keyword>
<dbReference type="KEGG" id="bmet:BMMGA3_14345"/>
<sequence length="409" mass="45278">MNVQDIRKLFPILDQEVNGNPLVYLDNAATSQKPISVIEALEKYYREYNSNVHRGVHTLGTRATDAYEGAREKVRKFINAKSTEEVIFTRGTTTALNMVAASYARANLTKGDEIVISYMEHHSNIIPWQQAAKHTGATLKYIPLQEDGTISLDDVRETITQNTKIVSIVHVSNVLGSINPIKEIAKIAHENGAIMVVDGAQSAPHMKIDVQDLDCDFFAFSSHKMCGPTGIGVLYGRKEFLENMEPVEFGGEMIDFVGLYESTWKELPWKFEGGTPIIAGAIGLGVAIDFLQEIGLDNILAHEHKLVAYALKKLSEIEGITIYGPKDPDKRAGLVTFNIEGVHPHDVATVLDAEGIAVRAGHHCAQPLMKWLDVSATARASFYLYNTEDDIDKLVKGLVKTKEYFSDVF</sequence>
<dbReference type="CDD" id="cd06453">
    <property type="entry name" value="SufS_like"/>
    <property type="match status" value="1"/>
</dbReference>
<keyword evidence="5 8" id="KW-0663">Pyridoxal phosphate</keyword>
<dbReference type="NCBIfam" id="TIGR01979">
    <property type="entry name" value="sufS"/>
    <property type="match status" value="1"/>
</dbReference>
<dbReference type="InterPro" id="IPR015421">
    <property type="entry name" value="PyrdxlP-dep_Trfase_major"/>
</dbReference>
<dbReference type="EMBL" id="CP007739">
    <property type="protein sequence ID" value="AIE61227.1"/>
    <property type="molecule type" value="Genomic_DNA"/>
</dbReference>
<dbReference type="PANTHER" id="PTHR43586">
    <property type="entry name" value="CYSTEINE DESULFURASE"/>
    <property type="match status" value="1"/>
</dbReference>
<proteinExistence type="inferred from homology"/>
<gene>
    <name evidence="10" type="primary">csd</name>
    <name evidence="10" type="ORF">BMMGA3_14345</name>
</gene>
<dbReference type="InterPro" id="IPR020578">
    <property type="entry name" value="Aminotrans_V_PyrdxlP_BS"/>
</dbReference>
<evidence type="ECO:0000256" key="4">
    <source>
        <dbReference type="ARBA" id="ARBA00022679"/>
    </source>
</evidence>